<dbReference type="SUPFAM" id="SSF52540">
    <property type="entry name" value="P-loop containing nucleoside triphosphate hydrolases"/>
    <property type="match status" value="1"/>
</dbReference>
<protein>
    <submittedName>
        <fullName evidence="1">Type II secretory pathway protein ExeA</fullName>
    </submittedName>
</protein>
<dbReference type="InterPro" id="IPR027417">
    <property type="entry name" value="P-loop_NTPase"/>
</dbReference>
<dbReference type="InterPro" id="IPR052026">
    <property type="entry name" value="ExeA_AAA_ATPase_DNA-bind"/>
</dbReference>
<dbReference type="EMBL" id="CP155447">
    <property type="protein sequence ID" value="XBH03989.1"/>
    <property type="molecule type" value="Genomic_DNA"/>
</dbReference>
<organism evidence="1">
    <name type="scientific">Singulisphaera sp. Ch08</name>
    <dbReference type="NCBI Taxonomy" id="3120278"/>
    <lineage>
        <taxon>Bacteria</taxon>
        <taxon>Pseudomonadati</taxon>
        <taxon>Planctomycetota</taxon>
        <taxon>Planctomycetia</taxon>
        <taxon>Isosphaerales</taxon>
        <taxon>Isosphaeraceae</taxon>
        <taxon>Singulisphaera</taxon>
    </lineage>
</organism>
<sequence length="264" mass="29456">MWKRYWKLSRDPFDARSSPFVPLEAHQEAVARLIETVETGRKLAILQEKEGMGKSRVLAQLLSEVRTPWRRVARISSPVDGASLFSELAEALGSRVPAGASRGLAWKRLGEALRLCRWQRQQVILAIDDCQNLPDPTDRLDLDRLVHADAHPAARLTVIQVFRLADDEERTVDPWSLSIALPSLLRSECERYLTSKLAASGREEPVFTPRAIHRLHSLSEGVPRGIDRLASLALMAGAMRGLEIITPEVVEAVSVECRHSAFCA</sequence>
<dbReference type="PANTHER" id="PTHR35894:SF1">
    <property type="entry name" value="PHOSPHORIBULOKINASE _ URIDINE KINASE FAMILY"/>
    <property type="match status" value="1"/>
</dbReference>
<accession>A0AAU7CFF3</accession>
<dbReference type="RefSeq" id="WP_406696734.1">
    <property type="nucleotide sequence ID" value="NZ_CP155447.1"/>
</dbReference>
<dbReference type="PANTHER" id="PTHR35894">
    <property type="entry name" value="GENERAL SECRETION PATHWAY PROTEIN A-RELATED"/>
    <property type="match status" value="1"/>
</dbReference>
<gene>
    <name evidence="1" type="ORF">V5E97_37675</name>
</gene>
<dbReference type="AlphaFoldDB" id="A0AAU7CFF3"/>
<name>A0AAU7CFF3_9BACT</name>
<proteinExistence type="predicted"/>
<evidence type="ECO:0000313" key="1">
    <source>
        <dbReference type="EMBL" id="XBH03989.1"/>
    </source>
</evidence>
<reference evidence="1" key="1">
    <citation type="submission" date="2024-05" db="EMBL/GenBank/DDBJ databases">
        <title>Planctomycetes of the genus Singulisphaera possess chitinolytic capabilities.</title>
        <authorList>
            <person name="Ivanova A."/>
        </authorList>
    </citation>
    <scope>NUCLEOTIDE SEQUENCE</scope>
    <source>
        <strain evidence="1">Ch08T</strain>
    </source>
</reference>